<name>A0A9Q3ZM88_9RHOB</name>
<evidence type="ECO:0000256" key="3">
    <source>
        <dbReference type="PROSITE-ProRule" id="PRU00339"/>
    </source>
</evidence>
<dbReference type="PANTHER" id="PTHR12558:SF13">
    <property type="entry name" value="CELL DIVISION CYCLE PROTEIN 27 HOMOLOG"/>
    <property type="match status" value="1"/>
</dbReference>
<reference evidence="5" key="1">
    <citation type="journal article" date="2021" name="Environ. Microbiol.">
        <title>Cryptic niche differentiation of novel sediment ecotypes of Rugeria pomeroyi correlates with nitrate respiration.</title>
        <authorList>
            <person name="Lin X."/>
            <person name="McNichol J."/>
            <person name="Chu X."/>
            <person name="Qian Y."/>
            <person name="Luo H."/>
        </authorList>
    </citation>
    <scope>NUCLEOTIDE SEQUENCE</scope>
    <source>
        <strain evidence="5">SZCCDBB064</strain>
    </source>
</reference>
<feature type="repeat" description="TPR" evidence="3">
    <location>
        <begin position="464"/>
        <end position="497"/>
    </location>
</feature>
<evidence type="ECO:0000313" key="5">
    <source>
        <dbReference type="EMBL" id="MCE8537838.1"/>
    </source>
</evidence>
<evidence type="ECO:0000256" key="4">
    <source>
        <dbReference type="SAM" id="SignalP"/>
    </source>
</evidence>
<dbReference type="Pfam" id="PF13174">
    <property type="entry name" value="TPR_6"/>
    <property type="match status" value="1"/>
</dbReference>
<feature type="repeat" description="TPR" evidence="3">
    <location>
        <begin position="357"/>
        <end position="390"/>
    </location>
</feature>
<dbReference type="Pfam" id="PF13432">
    <property type="entry name" value="TPR_16"/>
    <property type="match status" value="2"/>
</dbReference>
<evidence type="ECO:0000313" key="6">
    <source>
        <dbReference type="Proteomes" id="UP000813672"/>
    </source>
</evidence>
<dbReference type="InterPro" id="IPR019734">
    <property type="entry name" value="TPR_rpt"/>
</dbReference>
<dbReference type="PANTHER" id="PTHR12558">
    <property type="entry name" value="CELL DIVISION CYCLE 16,23,27"/>
    <property type="match status" value="1"/>
</dbReference>
<feature type="chain" id="PRO_5040194604" evidence="4">
    <location>
        <begin position="23"/>
        <end position="568"/>
    </location>
</feature>
<dbReference type="SMART" id="SM00028">
    <property type="entry name" value="TPR"/>
    <property type="match status" value="6"/>
</dbReference>
<dbReference type="RefSeq" id="WP_234219710.1">
    <property type="nucleotide sequence ID" value="NZ_JAGQAF010000005.1"/>
</dbReference>
<dbReference type="InterPro" id="IPR011990">
    <property type="entry name" value="TPR-like_helical_dom_sf"/>
</dbReference>
<keyword evidence="1" id="KW-0677">Repeat</keyword>
<dbReference type="Gene3D" id="1.25.40.10">
    <property type="entry name" value="Tetratricopeptide repeat domain"/>
    <property type="match status" value="3"/>
</dbReference>
<feature type="signal peptide" evidence="4">
    <location>
        <begin position="1"/>
        <end position="22"/>
    </location>
</feature>
<evidence type="ECO:0000256" key="1">
    <source>
        <dbReference type="ARBA" id="ARBA00022737"/>
    </source>
</evidence>
<proteinExistence type="predicted"/>
<dbReference type="AlphaFoldDB" id="A0A9Q3ZM88"/>
<dbReference type="Pfam" id="PF07719">
    <property type="entry name" value="TPR_2"/>
    <property type="match status" value="1"/>
</dbReference>
<dbReference type="PROSITE" id="PS50005">
    <property type="entry name" value="TPR"/>
    <property type="match status" value="3"/>
</dbReference>
<feature type="repeat" description="TPR" evidence="3">
    <location>
        <begin position="395"/>
        <end position="428"/>
    </location>
</feature>
<keyword evidence="4" id="KW-0732">Signal</keyword>
<evidence type="ECO:0000256" key="2">
    <source>
        <dbReference type="ARBA" id="ARBA00022803"/>
    </source>
</evidence>
<dbReference type="InterPro" id="IPR013105">
    <property type="entry name" value="TPR_2"/>
</dbReference>
<accession>A0A9Q3ZM88</accession>
<gene>
    <name evidence="5" type="ORF">KBY27_10235</name>
</gene>
<dbReference type="Proteomes" id="UP000813672">
    <property type="component" value="Unassembled WGS sequence"/>
</dbReference>
<dbReference type="EMBL" id="JAGQAF010000005">
    <property type="protein sequence ID" value="MCE8537838.1"/>
    <property type="molecule type" value="Genomic_DNA"/>
</dbReference>
<protein>
    <submittedName>
        <fullName evidence="5">Tetratricopeptide repeat protein</fullName>
    </submittedName>
</protein>
<organism evidence="5 6">
    <name type="scientific">Ruegeria pomeroyi</name>
    <dbReference type="NCBI Taxonomy" id="89184"/>
    <lineage>
        <taxon>Bacteria</taxon>
        <taxon>Pseudomonadati</taxon>
        <taxon>Pseudomonadota</taxon>
        <taxon>Alphaproteobacteria</taxon>
        <taxon>Rhodobacterales</taxon>
        <taxon>Roseobacteraceae</taxon>
        <taxon>Ruegeria</taxon>
    </lineage>
</organism>
<dbReference type="SUPFAM" id="SSF48452">
    <property type="entry name" value="TPR-like"/>
    <property type="match status" value="2"/>
</dbReference>
<sequence>MSLVKKAVAAVLVSALALPVSADVGAGSYLAARQAAYDNDFSAAADYFARALTFDPKNPALMENMVLSQLALGRHEQAYPIAQLMQEAGLKSQVANIAIAVHLLAEERYQEVLDRDPETRGVGKLVDGLVAGWAEMGLGSVARALAQFDKVADEAGLRGFANYHKAMALASVGDFEGAEALFAADDGALTTISRRAALARAEILSQLDRNDQALEMLADVFNGSFDPALTDIADRLAAGETLPFSLVRSVRDGLAEVFFTIGAALNGEAADDFTLIYIRSAVHLRPDHIDALLMTAGLLESLGQYDLAVATYKQIPSDSPDYHAAELGRAEALRRSAKPDAAIEVLEKLAKDYPTQPQAFVALGDLERQQEAYDRAAAAYDRALEFTEAGAPNLWFLYYARGICHERLGNWPGAEADFRSALELNPDQPQVLNYLGYSLVEKQEKLDEALDLIERAVAARPDSGYIVDSLGWVLFRLGRYDEAVGHMERAVELMPVDPVVNDHLGDVLWAVGRVREAEFQWKRALSFIKPDDTDGEADPDRIRRKLEIGLDRVLAEEGVPPLKVANGD</sequence>
<comment type="caution">
    <text evidence="5">The sequence shown here is derived from an EMBL/GenBank/DDBJ whole genome shotgun (WGS) entry which is preliminary data.</text>
</comment>
<keyword evidence="2 3" id="KW-0802">TPR repeat</keyword>